<dbReference type="InterPro" id="IPR020904">
    <property type="entry name" value="Sc_DH/Rdtase_CS"/>
</dbReference>
<dbReference type="Pfam" id="PF13561">
    <property type="entry name" value="adh_short_C2"/>
    <property type="match status" value="1"/>
</dbReference>
<evidence type="ECO:0000313" key="5">
    <source>
        <dbReference type="Proteomes" id="UP000033710"/>
    </source>
</evidence>
<dbReference type="Proteomes" id="UP000033710">
    <property type="component" value="Unassembled WGS sequence"/>
</dbReference>
<proteinExistence type="inferred from homology"/>
<dbReference type="GO" id="GO:0050664">
    <property type="term" value="F:oxidoreductase activity, acting on NAD(P)H, oxygen as acceptor"/>
    <property type="evidence" value="ECO:0007669"/>
    <property type="project" value="TreeGrafter"/>
</dbReference>
<gene>
    <name evidence="4" type="ORF">SPSK_10284</name>
</gene>
<dbReference type="PRINTS" id="PR00080">
    <property type="entry name" value="SDRFAMILY"/>
</dbReference>
<dbReference type="EMBL" id="AXCR01000014">
    <property type="protein sequence ID" value="KJR79797.1"/>
    <property type="molecule type" value="Genomic_DNA"/>
</dbReference>
<keyword evidence="2" id="KW-0521">NADP</keyword>
<dbReference type="KEGG" id="ssck:SPSK_10284"/>
<protein>
    <submittedName>
        <fullName evidence="4">Oxidoreductase, short chain dehydrogenase/reductase family</fullName>
    </submittedName>
</protein>
<dbReference type="PANTHER" id="PTHR43008">
    <property type="entry name" value="BENZIL REDUCTASE"/>
    <property type="match status" value="1"/>
</dbReference>
<dbReference type="RefSeq" id="XP_016582473.1">
    <property type="nucleotide sequence ID" value="XM_016736768.1"/>
</dbReference>
<reference evidence="4 5" key="1">
    <citation type="journal article" date="2014" name="BMC Genomics">
        <title>Comparative genomics of the major fungal agents of human and animal Sporotrichosis: Sporothrix schenckii and Sporothrix brasiliensis.</title>
        <authorList>
            <person name="Teixeira M.M."/>
            <person name="de Almeida L.G."/>
            <person name="Kubitschek-Barreira P."/>
            <person name="Alves F.L."/>
            <person name="Kioshima E.S."/>
            <person name="Abadio A.K."/>
            <person name="Fernandes L."/>
            <person name="Derengowski L.S."/>
            <person name="Ferreira K.S."/>
            <person name="Souza R.C."/>
            <person name="Ruiz J.C."/>
            <person name="de Andrade N.C."/>
            <person name="Paes H.C."/>
            <person name="Nicola A.M."/>
            <person name="Albuquerque P."/>
            <person name="Gerber A.L."/>
            <person name="Martins V.P."/>
            <person name="Peconick L.D."/>
            <person name="Neto A.V."/>
            <person name="Chaucanez C.B."/>
            <person name="Silva P.A."/>
            <person name="Cunha O.L."/>
            <person name="de Oliveira F.F."/>
            <person name="dos Santos T.C."/>
            <person name="Barros A.L."/>
            <person name="Soares M.A."/>
            <person name="de Oliveira L.M."/>
            <person name="Marini M.M."/>
            <person name="Villalobos-Duno H."/>
            <person name="Cunha M.M."/>
            <person name="de Hoog S."/>
            <person name="da Silveira J.F."/>
            <person name="Henrissat B."/>
            <person name="Nino-Vega G.A."/>
            <person name="Cisalpino P.S."/>
            <person name="Mora-Montes H.M."/>
            <person name="Almeida S.R."/>
            <person name="Stajich J.E."/>
            <person name="Lopes-Bezerra L.M."/>
            <person name="Vasconcelos A.T."/>
            <person name="Felipe M.S."/>
        </authorList>
    </citation>
    <scope>NUCLEOTIDE SEQUENCE [LARGE SCALE GENOMIC DNA]</scope>
    <source>
        <strain evidence="4 5">1099-18</strain>
    </source>
</reference>
<dbReference type="InterPro" id="IPR002347">
    <property type="entry name" value="SDR_fam"/>
</dbReference>
<name>A0A0F2LQJ3_SPOSC</name>
<reference evidence="4 5" key="2">
    <citation type="journal article" date="2015" name="Eukaryot. Cell">
        <title>Asexual propagation of a virulent clone complex in a human and feline outbreak of sporotrichosis.</title>
        <authorList>
            <person name="Teixeira Mde M."/>
            <person name="Rodrigues A.M."/>
            <person name="Tsui C.K."/>
            <person name="de Almeida L.G."/>
            <person name="Van Diepeningen A.D."/>
            <person name="van den Ende B.G."/>
            <person name="Fernandes G.F."/>
            <person name="Kano R."/>
            <person name="Hamelin R.C."/>
            <person name="Lopes-Bezerra L.M."/>
            <person name="Vasconcelos A.T."/>
            <person name="de Hoog S."/>
            <person name="de Camargo Z.P."/>
            <person name="Felipe M.S."/>
        </authorList>
    </citation>
    <scope>NUCLEOTIDE SEQUENCE [LARGE SCALE GENOMIC DNA]</scope>
    <source>
        <strain evidence="4 5">1099-18</strain>
    </source>
</reference>
<keyword evidence="3" id="KW-0560">Oxidoreductase</keyword>
<dbReference type="VEuPathDB" id="FungiDB:SPSK_10284"/>
<dbReference type="Gene3D" id="3.40.50.720">
    <property type="entry name" value="NAD(P)-binding Rossmann-like Domain"/>
    <property type="match status" value="1"/>
</dbReference>
<dbReference type="AlphaFoldDB" id="A0A0F2LQJ3"/>
<comment type="caution">
    <text evidence="4">The sequence shown here is derived from an EMBL/GenBank/DDBJ whole genome shotgun (WGS) entry which is preliminary data.</text>
</comment>
<accession>A0A0F2LQJ3</accession>
<evidence type="ECO:0000256" key="2">
    <source>
        <dbReference type="ARBA" id="ARBA00022857"/>
    </source>
</evidence>
<dbReference type="PROSITE" id="PS00061">
    <property type="entry name" value="ADH_SHORT"/>
    <property type="match status" value="1"/>
</dbReference>
<dbReference type="PANTHER" id="PTHR43008:SF12">
    <property type="entry name" value="OXIDOREDUCTASE, SHORT CHAIN DEHYDROGENASE_REDUCTASE FAMILY (AFU_ORTHOLOGUE AFUA_6G13830)"/>
    <property type="match status" value="1"/>
</dbReference>
<comment type="similarity">
    <text evidence="1">Belongs to the short-chain dehydrogenases/reductases (SDR) family.</text>
</comment>
<dbReference type="PRINTS" id="PR00081">
    <property type="entry name" value="GDHRDH"/>
</dbReference>
<dbReference type="OrthoDB" id="1888931at2759"/>
<evidence type="ECO:0000256" key="3">
    <source>
        <dbReference type="ARBA" id="ARBA00023002"/>
    </source>
</evidence>
<evidence type="ECO:0000313" key="4">
    <source>
        <dbReference type="EMBL" id="KJR79797.1"/>
    </source>
</evidence>
<organism evidence="4 5">
    <name type="scientific">Sporothrix schenckii 1099-18</name>
    <dbReference type="NCBI Taxonomy" id="1397361"/>
    <lineage>
        <taxon>Eukaryota</taxon>
        <taxon>Fungi</taxon>
        <taxon>Dikarya</taxon>
        <taxon>Ascomycota</taxon>
        <taxon>Pezizomycotina</taxon>
        <taxon>Sordariomycetes</taxon>
        <taxon>Sordariomycetidae</taxon>
        <taxon>Ophiostomatales</taxon>
        <taxon>Ophiostomataceae</taxon>
        <taxon>Sporothrix</taxon>
    </lineage>
</organism>
<dbReference type="SUPFAM" id="SSF51735">
    <property type="entry name" value="NAD(P)-binding Rossmann-fold domains"/>
    <property type="match status" value="1"/>
</dbReference>
<sequence length="400" mass="43144">MADLLPTPSEQHVLESFRLAGRVAIVTVLTRSPSSPTGGSRGIGLAVAVAIAEAGADVAIVYNTARDADTTAVWLSYTHSVRCKAYQCNISDATAVDAMVDRVVADFGRLDIMVANAGVAHDYPAETTTPERLAQTMRVNFDGSLWCARKATQLWQATGQYGNIIFTTSMSASIVNVPDKQAVYNASKAALVHLAKSLSIEWLGTCRVNCISPGYIATEMLDSIPADTQKTWIDLTPAKRMGLAHELKGDLPPKAPGRLPRRICLLPNHHQRITSPRNVANSNAFLQQKQPVEHKIALPWVASLTAGDEQRQSERGKLAVGANRERFQHVQTAVHGAGFGVREAVDESAPLGWLNVNKGALCVLNHGVQKYKGSIADALGDKQQPPDLGHGDASWTWLFS</sequence>
<dbReference type="InterPro" id="IPR036291">
    <property type="entry name" value="NAD(P)-bd_dom_sf"/>
</dbReference>
<dbReference type="GeneID" id="27672045"/>
<evidence type="ECO:0000256" key="1">
    <source>
        <dbReference type="ARBA" id="ARBA00006484"/>
    </source>
</evidence>
<dbReference type="GO" id="GO:0016616">
    <property type="term" value="F:oxidoreductase activity, acting on the CH-OH group of donors, NAD or NADP as acceptor"/>
    <property type="evidence" value="ECO:0007669"/>
    <property type="project" value="UniProtKB-ARBA"/>
</dbReference>